<evidence type="ECO:0000256" key="7">
    <source>
        <dbReference type="SAM" id="Phobius"/>
    </source>
</evidence>
<evidence type="ECO:0000256" key="3">
    <source>
        <dbReference type="ARBA" id="ARBA00022692"/>
    </source>
</evidence>
<feature type="transmembrane region" description="Helical" evidence="7">
    <location>
        <begin position="487"/>
        <end position="507"/>
    </location>
</feature>
<evidence type="ECO:0000259" key="9">
    <source>
        <dbReference type="Pfam" id="PF13567"/>
    </source>
</evidence>
<keyword evidence="2" id="KW-1003">Cell membrane</keyword>
<comment type="caution">
    <text evidence="10">The sequence shown here is derived from an EMBL/GenBank/DDBJ whole genome shotgun (WGS) entry which is preliminary data.</text>
</comment>
<evidence type="ECO:0000256" key="4">
    <source>
        <dbReference type="ARBA" id="ARBA00022989"/>
    </source>
</evidence>
<proteinExistence type="predicted"/>
<protein>
    <submittedName>
        <fullName evidence="11">Competence protein ComEC</fullName>
    </submittedName>
    <submittedName>
        <fullName evidence="10">DNA translocation competence protein ComA/ComEC/Rec2</fullName>
    </submittedName>
</protein>
<keyword evidence="5 7" id="KW-0472">Membrane</keyword>
<evidence type="ECO:0000256" key="5">
    <source>
        <dbReference type="ARBA" id="ARBA00023136"/>
    </source>
</evidence>
<dbReference type="InterPro" id="IPR025405">
    <property type="entry name" value="DUF4131"/>
</dbReference>
<feature type="transmembrane region" description="Helical" evidence="7">
    <location>
        <begin position="44"/>
        <end position="64"/>
    </location>
</feature>
<keyword evidence="3 7" id="KW-0812">Transmembrane</keyword>
<evidence type="ECO:0000256" key="6">
    <source>
        <dbReference type="SAM" id="MobiDB-lite"/>
    </source>
</evidence>
<accession>A0A0D6N2L7</accession>
<feature type="region of interest" description="Disordered" evidence="6">
    <location>
        <begin position="715"/>
        <end position="734"/>
    </location>
</feature>
<dbReference type="EMBL" id="BAMV01000010">
    <property type="protein sequence ID" value="GAN60237.1"/>
    <property type="molecule type" value="Genomic_DNA"/>
</dbReference>
<evidence type="ECO:0000313" key="11">
    <source>
        <dbReference type="EMBL" id="GEL58267.1"/>
    </source>
</evidence>
<reference evidence="11 13" key="2">
    <citation type="submission" date="2019-07" db="EMBL/GenBank/DDBJ databases">
        <title>Whole genome shotgun sequence of Acetobacter cibinongensis NBRC 16605.</title>
        <authorList>
            <person name="Hosoyama A."/>
            <person name="Uohara A."/>
            <person name="Ohji S."/>
            <person name="Ichikawa N."/>
        </authorList>
    </citation>
    <scope>NUCLEOTIDE SEQUENCE [LARGE SCALE GENOMIC DNA]</scope>
    <source>
        <strain evidence="11 13">NBRC 16605</strain>
    </source>
</reference>
<evidence type="ECO:0000256" key="1">
    <source>
        <dbReference type="ARBA" id="ARBA00004651"/>
    </source>
</evidence>
<dbReference type="GO" id="GO:0005886">
    <property type="term" value="C:plasma membrane"/>
    <property type="evidence" value="ECO:0007669"/>
    <property type="project" value="UniProtKB-SubCell"/>
</dbReference>
<dbReference type="PANTHER" id="PTHR30619">
    <property type="entry name" value="DNA INTERNALIZATION/COMPETENCE PROTEIN COMEC/REC2"/>
    <property type="match status" value="1"/>
</dbReference>
<dbReference type="Pfam" id="PF03772">
    <property type="entry name" value="Competence"/>
    <property type="match status" value="1"/>
</dbReference>
<gene>
    <name evidence="10" type="ORF">Abci_010_102</name>
    <name evidence="11" type="ORF">ACI01nite_08690</name>
</gene>
<evidence type="ECO:0000313" key="13">
    <source>
        <dbReference type="Proteomes" id="UP000321891"/>
    </source>
</evidence>
<evidence type="ECO:0000256" key="2">
    <source>
        <dbReference type="ARBA" id="ARBA00022475"/>
    </source>
</evidence>
<name>A0A0D6N2L7_9PROT</name>
<feature type="transmembrane region" description="Helical" evidence="7">
    <location>
        <begin position="70"/>
        <end position="91"/>
    </location>
</feature>
<comment type="subcellular location">
    <subcellularLocation>
        <location evidence="1">Cell membrane</location>
        <topology evidence="1">Multi-pass membrane protein</topology>
    </subcellularLocation>
</comment>
<dbReference type="InterPro" id="IPR004477">
    <property type="entry name" value="ComEC_N"/>
</dbReference>
<evidence type="ECO:0000313" key="10">
    <source>
        <dbReference type="EMBL" id="GAN60237.1"/>
    </source>
</evidence>
<dbReference type="Proteomes" id="UP000321891">
    <property type="component" value="Unassembled WGS sequence"/>
</dbReference>
<keyword evidence="4 7" id="KW-1133">Transmembrane helix</keyword>
<dbReference type="Pfam" id="PF13567">
    <property type="entry name" value="DUF4131"/>
    <property type="match status" value="1"/>
</dbReference>
<feature type="transmembrane region" description="Helical" evidence="7">
    <location>
        <begin position="310"/>
        <end position="328"/>
    </location>
</feature>
<feature type="transmembrane region" description="Helical" evidence="7">
    <location>
        <begin position="453"/>
        <end position="480"/>
    </location>
</feature>
<feature type="transmembrane region" description="Helical" evidence="7">
    <location>
        <begin position="356"/>
        <end position="373"/>
    </location>
</feature>
<feature type="domain" description="DUF4131" evidence="9">
    <location>
        <begin position="51"/>
        <end position="190"/>
    </location>
</feature>
<evidence type="ECO:0000313" key="12">
    <source>
        <dbReference type="Proteomes" id="UP000032671"/>
    </source>
</evidence>
<feature type="transmembrane region" description="Helical" evidence="7">
    <location>
        <begin position="519"/>
        <end position="536"/>
    </location>
</feature>
<accession>A0A6N3SNC3</accession>
<feature type="transmembrane region" description="Helical" evidence="7">
    <location>
        <begin position="379"/>
        <end position="398"/>
    </location>
</feature>
<dbReference type="Proteomes" id="UP000032671">
    <property type="component" value="Unassembled WGS sequence"/>
</dbReference>
<feature type="domain" description="ComEC/Rec2-related protein" evidence="8">
    <location>
        <begin position="251"/>
        <end position="540"/>
    </location>
</feature>
<dbReference type="RefSeq" id="WP_244877600.1">
    <property type="nucleotide sequence ID" value="NZ_BAMV01000010.1"/>
</dbReference>
<organism evidence="10 12">
    <name type="scientific">Acetobacter cibinongensis</name>
    <dbReference type="NCBI Taxonomy" id="146475"/>
    <lineage>
        <taxon>Bacteria</taxon>
        <taxon>Pseudomonadati</taxon>
        <taxon>Pseudomonadota</taxon>
        <taxon>Alphaproteobacteria</taxon>
        <taxon>Acetobacterales</taxon>
        <taxon>Acetobacteraceae</taxon>
        <taxon>Acetobacter</taxon>
    </lineage>
</organism>
<dbReference type="EMBL" id="BJVU01000002">
    <property type="protein sequence ID" value="GEL58267.1"/>
    <property type="molecule type" value="Genomic_DNA"/>
</dbReference>
<evidence type="ECO:0000259" key="8">
    <source>
        <dbReference type="Pfam" id="PF03772"/>
    </source>
</evidence>
<feature type="transmembrane region" description="Helical" evidence="7">
    <location>
        <begin position="425"/>
        <end position="447"/>
    </location>
</feature>
<dbReference type="InterPro" id="IPR052159">
    <property type="entry name" value="Competence_DNA_uptake"/>
</dbReference>
<sequence>MLPVFDRMALRLLVEYRRLVLWVPVAVAAGSVWYFALQTEPSALCGLVLPLGVACVSSVVLWMWRGTVWGRVLGTGCAAVAIGFASAWGAAHRHAPMPELPRRAIELSGTVRRVTQGVAPKTGLATRTIEVVAAQFETPLDSGMAPLRRSLRLKLRPDDTQPLFPGETVWLRAMLTPPPFPAYPGGRDMQREAWFAGLAGYGRVLDPVERLNTTTPRGIGFTVQLEPVREALDQRIRAVLPGAVGAVATTLLTGETASIPQTVRQEFAVSGLAHVLAVAGLHLGLVMTVIMVAARLAFARWEWASLRWPCKALSAFVALGGGVGYAALTGLHLPVIRSLVMATVVVVGLSIGRRSVSLRGLALAALGMLVWHPEYVLSAAFQMSFVAVMALAAGYEVAGPKLAAFRALTFKPAWLQLAHRATHHALVLGLTSLLAGLSTLPVVMAHFGQIQPFFVIANLFVVPVMALWVMPLGLVALVLVPFHGEALALIPMGWGVRLIIASARVVVQWPAARIMVPAMPPWALGLIILGLCWLCLWRQTWRFWGLAPVGVGLLVPFVVLRPTMMISPDGGMVGLYQQKTLWVGGQSRDAAWLGVAWQQAVAAQTIKPFPVQDEVLDGALSCDSDGEAGLCFFSAANKVFLLRLHDRSDGMQGLPDAVCKGADAVISSAPLRQSCPNVPLRLDRFSAWRNGAQTVFATAKAVDLQTDRAWQGTRPWVLKPGGHGHPNLPLAQAE</sequence>
<dbReference type="AlphaFoldDB" id="A0A0D6N2L7"/>
<feature type="transmembrane region" description="Helical" evidence="7">
    <location>
        <begin position="271"/>
        <end position="298"/>
    </location>
</feature>
<feature type="transmembrane region" description="Helical" evidence="7">
    <location>
        <begin position="20"/>
        <end position="37"/>
    </location>
</feature>
<dbReference type="PANTHER" id="PTHR30619:SF1">
    <property type="entry name" value="RECOMBINATION PROTEIN 2"/>
    <property type="match status" value="1"/>
</dbReference>
<keyword evidence="13" id="KW-1185">Reference proteome</keyword>
<feature type="transmembrane region" description="Helical" evidence="7">
    <location>
        <begin position="543"/>
        <end position="560"/>
    </location>
</feature>
<reference evidence="10 12" key="1">
    <citation type="submission" date="2012-11" db="EMBL/GenBank/DDBJ databases">
        <title>Whole genome sequence of Acetobacter cibinongensis 4H-1.</title>
        <authorList>
            <person name="Azuma Y."/>
            <person name="Higashiura N."/>
            <person name="Hirakawa H."/>
            <person name="Matsushita K."/>
        </authorList>
    </citation>
    <scope>NUCLEOTIDE SEQUENCE [LARGE SCALE GENOMIC DNA]</scope>
    <source>
        <strain evidence="10 12">4H-1</strain>
    </source>
</reference>
<dbReference type="STRING" id="1231339.Abci_010_102"/>
<dbReference type="NCBIfam" id="TIGR00360">
    <property type="entry name" value="ComEC_N-term"/>
    <property type="match status" value="1"/>
</dbReference>